<dbReference type="InterPro" id="IPR011258">
    <property type="entry name" value="BPG-indep_PGM_N"/>
</dbReference>
<dbReference type="CDD" id="cd16010">
    <property type="entry name" value="iPGM"/>
    <property type="match status" value="1"/>
</dbReference>
<protein>
    <recommendedName>
        <fullName evidence="9 10">2,3-bisphosphoglycerate-independent phosphoglycerate mutase</fullName>
        <shortName evidence="9">BPG-independent PGAM</shortName>
        <shortName evidence="9">Phosphoglyceromutase</shortName>
        <shortName evidence="9">iPGM</shortName>
        <ecNumber evidence="9 10">5.4.2.12</ecNumber>
    </recommendedName>
</protein>
<dbReference type="Gene3D" id="3.40.1450.10">
    <property type="entry name" value="BPG-independent phosphoglycerate mutase, domain B"/>
    <property type="match status" value="1"/>
</dbReference>
<sequence length="530" mass="56767">MSTPRKPVLLIIRDGWGKNPHADQNAFNAVHLAKKAADDKLHAAYPHALVSASGLDVGLPDGQMGNSEVGHENIGAGRIVDQELVRLNKLFSEKRLAQNPVWKTAVARVKAKPGAKLHVMGIASDGGVHGMLEHLYGILRQAKEDGLTPAQVFIHSFTDGRDTAPTGGLEYIRQIEAEAAKIGLGKIATVCGRFWAMDRDNRWERVQKAYDMLAGRSSVATATSATAAVQSYYDKPLSETQKGDEFVPATWILGADGKPLATFANGDAVLFYNYRGDRPREITKAFVIDGFKDFDRGPKLDLYYATMTEYEAGLPVNVISPKPESLKNILGAVVADAGIPQFRCAETEKNPHVTFFFNNYRGTPFPGEDRACPSSPKVATYDLQPEMSAAEVTSLSKAAILSGKYGLVVVNFANPDMVGHTGSLPATIKAVEATDAGVGELLAAVSQMGGRAVVCADHGNAEQMWDPVANGPHTAHTLNLVEVFVIGEGYSVGKTKMRSGGRLADIAPTVLDLMGLPKPAEMTGQSLIAS</sequence>
<dbReference type="NCBIfam" id="TIGR01307">
    <property type="entry name" value="pgm_bpd_ind"/>
    <property type="match status" value="1"/>
</dbReference>
<dbReference type="GO" id="GO:0030145">
    <property type="term" value="F:manganese ion binding"/>
    <property type="evidence" value="ECO:0007669"/>
    <property type="project" value="UniProtKB-UniRule"/>
</dbReference>
<gene>
    <name evidence="9" type="primary">gpmI</name>
    <name evidence="16" type="ORF">CMV30_15450</name>
</gene>
<dbReference type="HAMAP" id="MF_01038">
    <property type="entry name" value="GpmI"/>
    <property type="match status" value="1"/>
</dbReference>
<dbReference type="EC" id="5.4.2.12" evidence="9 10"/>
<evidence type="ECO:0000256" key="3">
    <source>
        <dbReference type="ARBA" id="ARBA00004798"/>
    </source>
</evidence>
<feature type="binding site" evidence="9 12">
    <location>
        <position position="349"/>
    </location>
    <ligand>
        <name>substrate</name>
    </ligand>
</feature>
<feature type="binding site" evidence="9 13">
    <location>
        <position position="458"/>
    </location>
    <ligand>
        <name>Mn(2+)</name>
        <dbReference type="ChEBI" id="CHEBI:29035"/>
        <label>2</label>
    </ligand>
</feature>
<accession>A0A290QD43</accession>
<dbReference type="Pfam" id="PF01676">
    <property type="entry name" value="Metalloenzyme"/>
    <property type="match status" value="1"/>
</dbReference>
<evidence type="ECO:0000259" key="15">
    <source>
        <dbReference type="Pfam" id="PF06415"/>
    </source>
</evidence>
<name>A0A290QD43_9BACT</name>
<dbReference type="InterPro" id="IPR036646">
    <property type="entry name" value="PGAM_B_sf"/>
</dbReference>
<evidence type="ECO:0000313" key="16">
    <source>
        <dbReference type="EMBL" id="ATC66177.1"/>
    </source>
</evidence>
<feature type="binding site" evidence="9 13">
    <location>
        <position position="457"/>
    </location>
    <ligand>
        <name>Mn(2+)</name>
        <dbReference type="ChEBI" id="CHEBI:29035"/>
        <label>2</label>
    </ligand>
</feature>
<keyword evidence="7 9" id="KW-0464">Manganese</keyword>
<comment type="function">
    <text evidence="2 9">Catalyzes the interconversion of 2-phosphoglycerate and 3-phosphoglycerate.</text>
</comment>
<feature type="binding site" evidence="9 12">
    <location>
        <position position="199"/>
    </location>
    <ligand>
        <name>substrate</name>
    </ligand>
</feature>
<dbReference type="Gene3D" id="3.40.720.10">
    <property type="entry name" value="Alkaline Phosphatase, subunit A"/>
    <property type="match status" value="1"/>
</dbReference>
<evidence type="ECO:0000256" key="10">
    <source>
        <dbReference type="NCBIfam" id="TIGR01307"/>
    </source>
</evidence>
<comment type="subunit">
    <text evidence="9">Monomer.</text>
</comment>
<dbReference type="FunFam" id="3.40.1450.10:FF:000002">
    <property type="entry name" value="2,3-bisphosphoglycerate-independent phosphoglycerate mutase"/>
    <property type="match status" value="1"/>
</dbReference>
<organism evidence="16 17">
    <name type="scientific">Nibricoccus aquaticus</name>
    <dbReference type="NCBI Taxonomy" id="2576891"/>
    <lineage>
        <taxon>Bacteria</taxon>
        <taxon>Pseudomonadati</taxon>
        <taxon>Verrucomicrobiota</taxon>
        <taxon>Opitutia</taxon>
        <taxon>Opitutales</taxon>
        <taxon>Opitutaceae</taxon>
        <taxon>Nibricoccus</taxon>
    </lineage>
</organism>
<evidence type="ECO:0000256" key="2">
    <source>
        <dbReference type="ARBA" id="ARBA00002315"/>
    </source>
</evidence>
<dbReference type="InterPro" id="IPR006124">
    <property type="entry name" value="Metalloenzyme"/>
</dbReference>
<evidence type="ECO:0000256" key="11">
    <source>
        <dbReference type="PIRSR" id="PIRSR001492-1"/>
    </source>
</evidence>
<proteinExistence type="inferred from homology"/>
<feature type="binding site" evidence="9 12">
    <location>
        <begin position="275"/>
        <end position="278"/>
    </location>
    <ligand>
        <name>substrate</name>
    </ligand>
</feature>
<keyword evidence="8 9" id="KW-0413">Isomerase</keyword>
<dbReference type="UniPathway" id="UPA00109">
    <property type="reaction ID" value="UER00186"/>
</dbReference>
<evidence type="ECO:0000313" key="17">
    <source>
        <dbReference type="Proteomes" id="UP000217265"/>
    </source>
</evidence>
<dbReference type="SUPFAM" id="SSF64158">
    <property type="entry name" value="2,3-Bisphosphoglycerate-independent phosphoglycerate mutase, substrate-binding domain"/>
    <property type="match status" value="1"/>
</dbReference>
<reference evidence="16 17" key="1">
    <citation type="submission" date="2017-09" db="EMBL/GenBank/DDBJ databases">
        <title>Complete genome sequence of Verrucomicrobial strain HZ-65, isolated from freshwater.</title>
        <authorList>
            <person name="Choi A."/>
        </authorList>
    </citation>
    <scope>NUCLEOTIDE SEQUENCE [LARGE SCALE GENOMIC DNA]</scope>
    <source>
        <strain evidence="16 17">HZ-65</strain>
    </source>
</reference>
<evidence type="ECO:0000256" key="1">
    <source>
        <dbReference type="ARBA" id="ARBA00000370"/>
    </source>
</evidence>
<dbReference type="Proteomes" id="UP000217265">
    <property type="component" value="Chromosome"/>
</dbReference>
<dbReference type="PANTHER" id="PTHR31637:SF0">
    <property type="entry name" value="2,3-BISPHOSPHOGLYCERATE-INDEPENDENT PHOSPHOGLYCERATE MUTASE"/>
    <property type="match status" value="1"/>
</dbReference>
<dbReference type="GO" id="GO:0006096">
    <property type="term" value="P:glycolytic process"/>
    <property type="evidence" value="ECO:0007669"/>
    <property type="project" value="UniProtKB-UniRule"/>
</dbReference>
<dbReference type="SUPFAM" id="SSF53649">
    <property type="entry name" value="Alkaline phosphatase-like"/>
    <property type="match status" value="1"/>
</dbReference>
<comment type="cofactor">
    <cofactor evidence="9">
        <name>Mn(2+)</name>
        <dbReference type="ChEBI" id="CHEBI:29035"/>
    </cofactor>
    <text evidence="9">Binds 2 manganese ions per subunit.</text>
</comment>
<dbReference type="GO" id="GO:0004619">
    <property type="term" value="F:phosphoglycerate mutase activity"/>
    <property type="evidence" value="ECO:0007669"/>
    <property type="project" value="UniProtKB-UniRule"/>
</dbReference>
<keyword evidence="6 9" id="KW-0324">Glycolysis</keyword>
<dbReference type="RefSeq" id="WP_096057804.1">
    <property type="nucleotide sequence ID" value="NZ_CP023344.1"/>
</dbReference>
<dbReference type="PANTHER" id="PTHR31637">
    <property type="entry name" value="2,3-BISPHOSPHOGLYCERATE-INDEPENDENT PHOSPHOGLYCERATE MUTASE"/>
    <property type="match status" value="1"/>
</dbReference>
<feature type="binding site" evidence="9 12">
    <location>
        <begin position="161"/>
        <end position="162"/>
    </location>
    <ligand>
        <name>substrate</name>
    </ligand>
</feature>
<dbReference type="Pfam" id="PF06415">
    <property type="entry name" value="iPGM_N"/>
    <property type="match status" value="1"/>
</dbReference>
<feature type="binding site" evidence="9 13">
    <location>
        <position position="14"/>
    </location>
    <ligand>
        <name>Mn(2+)</name>
        <dbReference type="ChEBI" id="CHEBI:29035"/>
        <label>2</label>
    </ligand>
</feature>
<keyword evidence="17" id="KW-1185">Reference proteome</keyword>
<feature type="binding site" evidence="9 12">
    <location>
        <position position="129"/>
    </location>
    <ligand>
        <name>substrate</name>
    </ligand>
</feature>
<dbReference type="GO" id="GO:0006007">
    <property type="term" value="P:glucose catabolic process"/>
    <property type="evidence" value="ECO:0007669"/>
    <property type="project" value="InterPro"/>
</dbReference>
<feature type="binding site" evidence="9 13">
    <location>
        <position position="476"/>
    </location>
    <ligand>
        <name>Mn(2+)</name>
        <dbReference type="ChEBI" id="CHEBI:29035"/>
        <label>1</label>
    </ligand>
</feature>
<keyword evidence="5 9" id="KW-0479">Metal-binding</keyword>
<comment type="catalytic activity">
    <reaction evidence="1 9">
        <text>(2R)-2-phosphoglycerate = (2R)-3-phosphoglycerate</text>
        <dbReference type="Rhea" id="RHEA:15901"/>
        <dbReference type="ChEBI" id="CHEBI:58272"/>
        <dbReference type="ChEBI" id="CHEBI:58289"/>
        <dbReference type="EC" id="5.4.2.12"/>
    </reaction>
</comment>
<dbReference type="InterPro" id="IPR017850">
    <property type="entry name" value="Alkaline_phosphatase_core_sf"/>
</dbReference>
<feature type="binding site" evidence="9 12">
    <location>
        <position position="193"/>
    </location>
    <ligand>
        <name>substrate</name>
    </ligand>
</feature>
<evidence type="ECO:0000256" key="7">
    <source>
        <dbReference type="ARBA" id="ARBA00023211"/>
    </source>
</evidence>
<dbReference type="PIRSF" id="PIRSF001492">
    <property type="entry name" value="IPGAM"/>
    <property type="match status" value="1"/>
</dbReference>
<feature type="domain" description="BPG-independent PGAM N-terminal" evidence="15">
    <location>
        <begin position="89"/>
        <end position="311"/>
    </location>
</feature>
<evidence type="ECO:0000259" key="14">
    <source>
        <dbReference type="Pfam" id="PF01676"/>
    </source>
</evidence>
<feature type="binding site" evidence="9 13">
    <location>
        <position position="67"/>
    </location>
    <ligand>
        <name>Mn(2+)</name>
        <dbReference type="ChEBI" id="CHEBI:29035"/>
        <label>2</label>
    </ligand>
</feature>
<comment type="pathway">
    <text evidence="3 9">Carbohydrate degradation; glycolysis; pyruvate from D-glyceraldehyde 3-phosphate: step 3/5.</text>
</comment>
<feature type="active site" description="Phosphoserine intermediate" evidence="9 11">
    <location>
        <position position="67"/>
    </location>
</feature>
<feature type="domain" description="Metalloenzyme" evidence="14">
    <location>
        <begin position="6"/>
        <end position="517"/>
    </location>
</feature>
<evidence type="ECO:0000256" key="4">
    <source>
        <dbReference type="ARBA" id="ARBA00008819"/>
    </source>
</evidence>
<evidence type="ECO:0000256" key="6">
    <source>
        <dbReference type="ARBA" id="ARBA00023152"/>
    </source>
</evidence>
<dbReference type="GO" id="GO:0005829">
    <property type="term" value="C:cytosol"/>
    <property type="evidence" value="ECO:0007669"/>
    <property type="project" value="TreeGrafter"/>
</dbReference>
<feature type="binding site" evidence="9 13">
    <location>
        <position position="416"/>
    </location>
    <ligand>
        <name>Mn(2+)</name>
        <dbReference type="ChEBI" id="CHEBI:29035"/>
        <label>1</label>
    </ligand>
</feature>
<dbReference type="InterPro" id="IPR005995">
    <property type="entry name" value="Pgm_bpd_ind"/>
</dbReference>
<feature type="binding site" evidence="9 13">
    <location>
        <position position="420"/>
    </location>
    <ligand>
        <name>Mn(2+)</name>
        <dbReference type="ChEBI" id="CHEBI:29035"/>
        <label>1</label>
    </ligand>
</feature>
<dbReference type="OrthoDB" id="9800863at2"/>
<dbReference type="EMBL" id="CP023344">
    <property type="protein sequence ID" value="ATC66177.1"/>
    <property type="molecule type" value="Genomic_DNA"/>
</dbReference>
<evidence type="ECO:0000256" key="8">
    <source>
        <dbReference type="ARBA" id="ARBA00023235"/>
    </source>
</evidence>
<evidence type="ECO:0000256" key="13">
    <source>
        <dbReference type="PIRSR" id="PIRSR001492-3"/>
    </source>
</evidence>
<evidence type="ECO:0000256" key="9">
    <source>
        <dbReference type="HAMAP-Rule" id="MF_01038"/>
    </source>
</evidence>
<comment type="similarity">
    <text evidence="4 9">Belongs to the BPG-independent phosphoglycerate mutase family.</text>
</comment>
<evidence type="ECO:0000256" key="5">
    <source>
        <dbReference type="ARBA" id="ARBA00022723"/>
    </source>
</evidence>
<dbReference type="KEGG" id="vbh:CMV30_15450"/>
<dbReference type="AlphaFoldDB" id="A0A290QD43"/>
<evidence type="ECO:0000256" key="12">
    <source>
        <dbReference type="PIRSR" id="PIRSR001492-2"/>
    </source>
</evidence>